<keyword evidence="3" id="KW-1185">Reference proteome</keyword>
<gene>
    <name evidence="2" type="ORF">HPB51_018707</name>
</gene>
<accession>A0A9J6DIJ0</accession>
<comment type="caution">
    <text evidence="2">The sequence shown here is derived from an EMBL/GenBank/DDBJ whole genome shotgun (WGS) entry which is preliminary data.</text>
</comment>
<sequence>MLARPRLPSCDSYCSVSPAARANCQVVTGRPLRRAELAILFHAAIALLGDGRRAAVRRALPGVAPEAGSASPVLEMSAHPGRQHVRAERHGPARPGERHHADARDAQIASALRLHRLLAQGRGGGPPPLRRRWWRQQLGLLLQLRRAAAVLPGRASVDKPALGLDVHNPAAGLRRWPLPDSPPRGSAQTVAFLRTTEGGGDDGERGRWATSPPPTSPRRRLSSLAVPPPALVKASGVALATLHCVEVTHCLFIGNWHRTAYLFSLRRRLRIRPNGRHVNAPRLRVCGQCVCLPAHSQGFGMQAGYTRTIIAAVDRTNLCDNGIGTCGNVVMC</sequence>
<dbReference type="AlphaFoldDB" id="A0A9J6DIJ0"/>
<evidence type="ECO:0000256" key="1">
    <source>
        <dbReference type="SAM" id="MobiDB-lite"/>
    </source>
</evidence>
<dbReference type="Proteomes" id="UP000821866">
    <property type="component" value="Chromosome 7"/>
</dbReference>
<dbReference type="EMBL" id="JABSTU010000009">
    <property type="protein sequence ID" value="KAH8021858.1"/>
    <property type="molecule type" value="Genomic_DNA"/>
</dbReference>
<evidence type="ECO:0000313" key="2">
    <source>
        <dbReference type="EMBL" id="KAH8021858.1"/>
    </source>
</evidence>
<reference evidence="2" key="1">
    <citation type="journal article" date="2020" name="Cell">
        <title>Large-Scale Comparative Analyses of Tick Genomes Elucidate Their Genetic Diversity and Vector Capacities.</title>
        <authorList>
            <consortium name="Tick Genome and Microbiome Consortium (TIGMIC)"/>
            <person name="Jia N."/>
            <person name="Wang J."/>
            <person name="Shi W."/>
            <person name="Du L."/>
            <person name="Sun Y."/>
            <person name="Zhan W."/>
            <person name="Jiang J.F."/>
            <person name="Wang Q."/>
            <person name="Zhang B."/>
            <person name="Ji P."/>
            <person name="Bell-Sakyi L."/>
            <person name="Cui X.M."/>
            <person name="Yuan T.T."/>
            <person name="Jiang B.G."/>
            <person name="Yang W.F."/>
            <person name="Lam T.T."/>
            <person name="Chang Q.C."/>
            <person name="Ding S.J."/>
            <person name="Wang X.J."/>
            <person name="Zhu J.G."/>
            <person name="Ruan X.D."/>
            <person name="Zhao L."/>
            <person name="Wei J.T."/>
            <person name="Ye R.Z."/>
            <person name="Que T.C."/>
            <person name="Du C.H."/>
            <person name="Zhou Y.H."/>
            <person name="Cheng J.X."/>
            <person name="Dai P.F."/>
            <person name="Guo W.B."/>
            <person name="Han X.H."/>
            <person name="Huang E.J."/>
            <person name="Li L.F."/>
            <person name="Wei W."/>
            <person name="Gao Y.C."/>
            <person name="Liu J.Z."/>
            <person name="Shao H.Z."/>
            <person name="Wang X."/>
            <person name="Wang C.C."/>
            <person name="Yang T.C."/>
            <person name="Huo Q.B."/>
            <person name="Li W."/>
            <person name="Chen H.Y."/>
            <person name="Chen S.E."/>
            <person name="Zhou L.G."/>
            <person name="Ni X.B."/>
            <person name="Tian J.H."/>
            <person name="Sheng Y."/>
            <person name="Liu T."/>
            <person name="Pan Y.S."/>
            <person name="Xia L.Y."/>
            <person name="Li J."/>
            <person name="Zhao F."/>
            <person name="Cao W.C."/>
        </authorList>
    </citation>
    <scope>NUCLEOTIDE SEQUENCE</scope>
    <source>
        <strain evidence="2">Rmic-2018</strain>
    </source>
</reference>
<name>A0A9J6DIJ0_RHIMP</name>
<evidence type="ECO:0000313" key="3">
    <source>
        <dbReference type="Proteomes" id="UP000821866"/>
    </source>
</evidence>
<reference evidence="2" key="2">
    <citation type="submission" date="2021-09" db="EMBL/GenBank/DDBJ databases">
        <authorList>
            <person name="Jia N."/>
            <person name="Wang J."/>
            <person name="Shi W."/>
            <person name="Du L."/>
            <person name="Sun Y."/>
            <person name="Zhan W."/>
            <person name="Jiang J."/>
            <person name="Wang Q."/>
            <person name="Zhang B."/>
            <person name="Ji P."/>
            <person name="Sakyi L.B."/>
            <person name="Cui X."/>
            <person name="Yuan T."/>
            <person name="Jiang B."/>
            <person name="Yang W."/>
            <person name="Lam T.T.-Y."/>
            <person name="Chang Q."/>
            <person name="Ding S."/>
            <person name="Wang X."/>
            <person name="Zhu J."/>
            <person name="Ruan X."/>
            <person name="Zhao L."/>
            <person name="Wei J."/>
            <person name="Que T."/>
            <person name="Du C."/>
            <person name="Cheng J."/>
            <person name="Dai P."/>
            <person name="Han X."/>
            <person name="Huang E."/>
            <person name="Gao Y."/>
            <person name="Liu J."/>
            <person name="Shao H."/>
            <person name="Ye R."/>
            <person name="Li L."/>
            <person name="Wei W."/>
            <person name="Wang X."/>
            <person name="Wang C."/>
            <person name="Huo Q."/>
            <person name="Li W."/>
            <person name="Guo W."/>
            <person name="Chen H."/>
            <person name="Chen S."/>
            <person name="Zhou L."/>
            <person name="Zhou L."/>
            <person name="Ni X."/>
            <person name="Tian J."/>
            <person name="Zhou Y."/>
            <person name="Sheng Y."/>
            <person name="Liu T."/>
            <person name="Pan Y."/>
            <person name="Xia L."/>
            <person name="Li J."/>
            <person name="Zhao F."/>
            <person name="Cao W."/>
        </authorList>
    </citation>
    <scope>NUCLEOTIDE SEQUENCE</scope>
    <source>
        <strain evidence="2">Rmic-2018</strain>
        <tissue evidence="2">Larvae</tissue>
    </source>
</reference>
<protein>
    <submittedName>
        <fullName evidence="2">Uncharacterized protein</fullName>
    </submittedName>
</protein>
<feature type="region of interest" description="Disordered" evidence="1">
    <location>
        <begin position="195"/>
        <end position="222"/>
    </location>
</feature>
<organism evidence="2 3">
    <name type="scientific">Rhipicephalus microplus</name>
    <name type="common">Cattle tick</name>
    <name type="synonym">Boophilus microplus</name>
    <dbReference type="NCBI Taxonomy" id="6941"/>
    <lineage>
        <taxon>Eukaryota</taxon>
        <taxon>Metazoa</taxon>
        <taxon>Ecdysozoa</taxon>
        <taxon>Arthropoda</taxon>
        <taxon>Chelicerata</taxon>
        <taxon>Arachnida</taxon>
        <taxon>Acari</taxon>
        <taxon>Parasitiformes</taxon>
        <taxon>Ixodida</taxon>
        <taxon>Ixodoidea</taxon>
        <taxon>Ixodidae</taxon>
        <taxon>Rhipicephalinae</taxon>
        <taxon>Rhipicephalus</taxon>
        <taxon>Boophilus</taxon>
    </lineage>
</organism>
<proteinExistence type="predicted"/>